<reference evidence="2 3" key="1">
    <citation type="journal article" date="2013" name="PLoS ONE">
        <title>Poles Apart: Arctic and Antarctic Octadecabacter strains Share High Genome Plasticity and a New Type of Xanthorhodopsin.</title>
        <authorList>
            <person name="Vollmers J."/>
            <person name="Voget S."/>
            <person name="Dietrich S."/>
            <person name="Gollnow K."/>
            <person name="Smits M."/>
            <person name="Meyer K."/>
            <person name="Brinkhoff T."/>
            <person name="Simon M."/>
            <person name="Daniel R."/>
        </authorList>
    </citation>
    <scope>NUCLEOTIDE SEQUENCE [LARGE SCALE GENOMIC DNA]</scope>
    <source>
        <strain evidence="2 3">238</strain>
    </source>
</reference>
<keyword evidence="1" id="KW-1133">Transmembrane helix</keyword>
<dbReference type="KEGG" id="oar:OA238_c16700"/>
<dbReference type="InterPro" id="IPR021830">
    <property type="entry name" value="DUF3422"/>
</dbReference>
<evidence type="ECO:0000313" key="2">
    <source>
        <dbReference type="EMBL" id="AGI71787.1"/>
    </source>
</evidence>
<evidence type="ECO:0008006" key="4">
    <source>
        <dbReference type="Google" id="ProtNLM"/>
    </source>
</evidence>
<feature type="transmembrane region" description="Helical" evidence="1">
    <location>
        <begin position="378"/>
        <end position="396"/>
    </location>
</feature>
<name>M9RHW5_9RHOB</name>
<organism evidence="2 3">
    <name type="scientific">Octadecabacter arcticus 238</name>
    <dbReference type="NCBI Taxonomy" id="391616"/>
    <lineage>
        <taxon>Bacteria</taxon>
        <taxon>Pseudomonadati</taxon>
        <taxon>Pseudomonadota</taxon>
        <taxon>Alphaproteobacteria</taxon>
        <taxon>Rhodobacterales</taxon>
        <taxon>Roseobacteraceae</taxon>
        <taxon>Octadecabacter</taxon>
    </lineage>
</organism>
<keyword evidence="3" id="KW-1185">Reference proteome</keyword>
<proteinExistence type="predicted"/>
<sequence>MTLTKGLVMPFFGDHPLRYALANELHARPFPLVNTPSQAAYIAMKHAAGDAPRARTAERAHLIDLLDRFDVSHPKPNATHFSGSIGRYTLKWESHTEFVTYTIFGDGTDDHPFSAEAFAVFPEDWLALAPGECVTSALIRVEPGPDDASITKKAAKWFVPESLAISRVLDDALVIAADFRIDSAGHMRLAVFPRPEVGSQRIGRVVQRLCEIETYKSMAMLGLTEARGLSSQMTLAESKLSNILADMATADSDPANVLTQLLAVSGQVENMGAQSAYRFAATGAYEQIVNQRIDVLREDRFEGRQTFGEFMMRRFDPAMRTVNATERRLQEMSARALRAGELLRTQVDVERSAQNQALLTSMDKRADLQLRLQKTVEGLSVVAVSYYAVNISLYVLGPLEKAYGISKIFLAAGVTPVVLIFVWLLLHRVHKQSD</sequence>
<dbReference type="Pfam" id="PF11902">
    <property type="entry name" value="DUF3422"/>
    <property type="match status" value="1"/>
</dbReference>
<feature type="transmembrane region" description="Helical" evidence="1">
    <location>
        <begin position="408"/>
        <end position="426"/>
    </location>
</feature>
<dbReference type="HOGENOM" id="CLU_035873_0_0_5"/>
<dbReference type="AlphaFoldDB" id="M9RHW5"/>
<evidence type="ECO:0000313" key="3">
    <source>
        <dbReference type="Proteomes" id="UP000004688"/>
    </source>
</evidence>
<evidence type="ECO:0000256" key="1">
    <source>
        <dbReference type="SAM" id="Phobius"/>
    </source>
</evidence>
<keyword evidence="1" id="KW-0812">Transmembrane</keyword>
<dbReference type="Proteomes" id="UP000004688">
    <property type="component" value="Chromosome"/>
</dbReference>
<dbReference type="EMBL" id="CP003742">
    <property type="protein sequence ID" value="AGI71787.1"/>
    <property type="molecule type" value="Genomic_DNA"/>
</dbReference>
<keyword evidence="1" id="KW-0472">Membrane</keyword>
<accession>M9RHW5</accession>
<dbReference type="eggNOG" id="COG4949">
    <property type="taxonomic scope" value="Bacteria"/>
</dbReference>
<protein>
    <recommendedName>
        <fullName evidence="4">DUF3422 domain-containing protein</fullName>
    </recommendedName>
</protein>
<gene>
    <name evidence="2" type="ORF">OA238_c16700</name>
</gene>